<evidence type="ECO:0000256" key="1">
    <source>
        <dbReference type="ARBA" id="ARBA00009005"/>
    </source>
</evidence>
<dbReference type="PANTHER" id="PTHR48104:SF30">
    <property type="entry name" value="METACASPASE-1"/>
    <property type="match status" value="1"/>
</dbReference>
<dbReference type="Pfam" id="PF00656">
    <property type="entry name" value="Peptidase_C14"/>
    <property type="match status" value="1"/>
</dbReference>
<evidence type="ECO:0000259" key="2">
    <source>
        <dbReference type="Pfam" id="PF00656"/>
    </source>
</evidence>
<dbReference type="GO" id="GO:0004197">
    <property type="term" value="F:cysteine-type endopeptidase activity"/>
    <property type="evidence" value="ECO:0007669"/>
    <property type="project" value="InterPro"/>
</dbReference>
<feature type="domain" description="Peptidase C14 caspase" evidence="2">
    <location>
        <begin position="16"/>
        <end position="160"/>
    </location>
</feature>
<dbReference type="Gene3D" id="3.40.50.12660">
    <property type="match status" value="1"/>
</dbReference>
<evidence type="ECO:0000313" key="3">
    <source>
        <dbReference type="EMBL" id="PAV17187.1"/>
    </source>
</evidence>
<comment type="caution">
    <text evidence="3">The sequence shown here is derived from an EMBL/GenBank/DDBJ whole genome shotgun (WGS) entry which is preliminary data.</text>
</comment>
<accession>A0A286UCA1</accession>
<protein>
    <submittedName>
        <fullName evidence="3">Peptidase C14</fullName>
    </submittedName>
</protein>
<organism evidence="3 4">
    <name type="scientific">Pyrrhoderma noxium</name>
    <dbReference type="NCBI Taxonomy" id="2282107"/>
    <lineage>
        <taxon>Eukaryota</taxon>
        <taxon>Fungi</taxon>
        <taxon>Dikarya</taxon>
        <taxon>Basidiomycota</taxon>
        <taxon>Agaricomycotina</taxon>
        <taxon>Agaricomycetes</taxon>
        <taxon>Hymenochaetales</taxon>
        <taxon>Hymenochaetaceae</taxon>
        <taxon>Pyrrhoderma</taxon>
    </lineage>
</organism>
<dbReference type="InParanoid" id="A0A286UCA1"/>
<gene>
    <name evidence="3" type="ORF">PNOK_0725100</name>
</gene>
<keyword evidence="4" id="KW-1185">Reference proteome</keyword>
<dbReference type="GO" id="GO:0005737">
    <property type="term" value="C:cytoplasm"/>
    <property type="evidence" value="ECO:0007669"/>
    <property type="project" value="TreeGrafter"/>
</dbReference>
<dbReference type="PANTHER" id="PTHR48104">
    <property type="entry name" value="METACASPASE-4"/>
    <property type="match status" value="1"/>
</dbReference>
<sequence length="169" mass="18603">MTLFSSIVTYTKDLDGDEVDGYDGVIYPVNYQDAGHIVDDDMHAIMVQPLPAGCRLTIIFDSYHSGSAIDRLINLCISLFNVATGNIKKAEELTRRTKTSPTDVISWAGCKDPQTSADTVEAGRATGAISYQTYQELLVNIRAILSEEYSQKPQLSSSHPMDTSIVFIF</sequence>
<proteinExistence type="inferred from homology"/>
<dbReference type="InterPro" id="IPR011600">
    <property type="entry name" value="Pept_C14_caspase"/>
</dbReference>
<reference evidence="3 4" key="1">
    <citation type="journal article" date="2017" name="Mol. Ecol.">
        <title>Comparative and population genomic landscape of Phellinus noxius: A hypervariable fungus causing root rot in trees.</title>
        <authorList>
            <person name="Chung C.L."/>
            <person name="Lee T.J."/>
            <person name="Akiba M."/>
            <person name="Lee H.H."/>
            <person name="Kuo T.H."/>
            <person name="Liu D."/>
            <person name="Ke H.M."/>
            <person name="Yokoi T."/>
            <person name="Roa M.B."/>
            <person name="Lu M.J."/>
            <person name="Chang Y.Y."/>
            <person name="Ann P.J."/>
            <person name="Tsai J.N."/>
            <person name="Chen C.Y."/>
            <person name="Tzean S.S."/>
            <person name="Ota Y."/>
            <person name="Hattori T."/>
            <person name="Sahashi N."/>
            <person name="Liou R.F."/>
            <person name="Kikuchi T."/>
            <person name="Tsai I.J."/>
        </authorList>
    </citation>
    <scope>NUCLEOTIDE SEQUENCE [LARGE SCALE GENOMIC DNA]</scope>
    <source>
        <strain evidence="3 4">FFPRI411160</strain>
    </source>
</reference>
<dbReference type="GO" id="GO:0006508">
    <property type="term" value="P:proteolysis"/>
    <property type="evidence" value="ECO:0007669"/>
    <property type="project" value="InterPro"/>
</dbReference>
<dbReference type="AlphaFoldDB" id="A0A286UCA1"/>
<comment type="similarity">
    <text evidence="1">Belongs to the peptidase C14B family.</text>
</comment>
<dbReference type="OrthoDB" id="3223806at2759"/>
<evidence type="ECO:0000313" key="4">
    <source>
        <dbReference type="Proteomes" id="UP000217199"/>
    </source>
</evidence>
<dbReference type="InterPro" id="IPR050452">
    <property type="entry name" value="Metacaspase"/>
</dbReference>
<name>A0A286UCA1_9AGAM</name>
<dbReference type="EMBL" id="NBII01000007">
    <property type="protein sequence ID" value="PAV17187.1"/>
    <property type="molecule type" value="Genomic_DNA"/>
</dbReference>
<dbReference type="Proteomes" id="UP000217199">
    <property type="component" value="Unassembled WGS sequence"/>
</dbReference>